<dbReference type="InterPro" id="IPR001005">
    <property type="entry name" value="SANT/Myb"/>
</dbReference>
<feature type="compositionally biased region" description="Polar residues" evidence="4">
    <location>
        <begin position="800"/>
        <end position="809"/>
    </location>
</feature>
<dbReference type="Pfam" id="PF13921">
    <property type="entry name" value="Myb_DNA-bind_6"/>
    <property type="match status" value="1"/>
</dbReference>
<dbReference type="SUPFAM" id="SSF46689">
    <property type="entry name" value="Homeodomain-like"/>
    <property type="match status" value="2"/>
</dbReference>
<feature type="domain" description="HTH myb-type" evidence="6">
    <location>
        <begin position="440"/>
        <end position="468"/>
    </location>
</feature>
<dbReference type="CDD" id="cd00167">
    <property type="entry name" value="SANT"/>
    <property type="match status" value="1"/>
</dbReference>
<gene>
    <name evidence="7" type="ORF">KVV02_003930</name>
</gene>
<feature type="compositionally biased region" description="Low complexity" evidence="4">
    <location>
        <begin position="27"/>
        <end position="39"/>
    </location>
</feature>
<protein>
    <submittedName>
        <fullName evidence="7">Uncharacterized protein</fullName>
    </submittedName>
</protein>
<proteinExistence type="predicted"/>
<dbReference type="GO" id="GO:0005634">
    <property type="term" value="C:nucleus"/>
    <property type="evidence" value="ECO:0007669"/>
    <property type="project" value="UniProtKB-SubCell"/>
</dbReference>
<keyword evidence="2" id="KW-0238">DNA-binding</keyword>
<evidence type="ECO:0000313" key="8">
    <source>
        <dbReference type="Proteomes" id="UP000717515"/>
    </source>
</evidence>
<dbReference type="InterPro" id="IPR051651">
    <property type="entry name" value="DMTF1_DNA-bind_reg"/>
</dbReference>
<evidence type="ECO:0000259" key="6">
    <source>
        <dbReference type="PROSITE" id="PS51294"/>
    </source>
</evidence>
<keyword evidence="3" id="KW-0539">Nucleus</keyword>
<accession>A0A9P8CUA4</accession>
<dbReference type="InterPro" id="IPR009057">
    <property type="entry name" value="Homeodomain-like_sf"/>
</dbReference>
<comment type="caution">
    <text evidence="7">The sequence shown here is derived from an EMBL/GenBank/DDBJ whole genome shotgun (WGS) entry which is preliminary data.</text>
</comment>
<feature type="compositionally biased region" description="Low complexity" evidence="4">
    <location>
        <begin position="116"/>
        <end position="127"/>
    </location>
</feature>
<dbReference type="PROSITE" id="PS51294">
    <property type="entry name" value="HTH_MYB"/>
    <property type="match status" value="2"/>
</dbReference>
<dbReference type="GO" id="GO:0000981">
    <property type="term" value="F:DNA-binding transcription factor activity, RNA polymerase II-specific"/>
    <property type="evidence" value="ECO:0007669"/>
    <property type="project" value="TreeGrafter"/>
</dbReference>
<feature type="region of interest" description="Disordered" evidence="4">
    <location>
        <begin position="799"/>
        <end position="834"/>
    </location>
</feature>
<feature type="domain" description="Myb-like" evidence="5">
    <location>
        <begin position="401"/>
        <end position="464"/>
    </location>
</feature>
<feature type="region of interest" description="Disordered" evidence="4">
    <location>
        <begin position="852"/>
        <end position="895"/>
    </location>
</feature>
<dbReference type="EMBL" id="JAIFTL010000308">
    <property type="protein sequence ID" value="KAG9320273.1"/>
    <property type="molecule type" value="Genomic_DNA"/>
</dbReference>
<feature type="domain" description="HTH myb-type" evidence="6">
    <location>
        <begin position="349"/>
        <end position="402"/>
    </location>
</feature>
<dbReference type="GO" id="GO:0000978">
    <property type="term" value="F:RNA polymerase II cis-regulatory region sequence-specific DNA binding"/>
    <property type="evidence" value="ECO:0007669"/>
    <property type="project" value="TreeGrafter"/>
</dbReference>
<dbReference type="InterPro" id="IPR017930">
    <property type="entry name" value="Myb_dom"/>
</dbReference>
<dbReference type="AlphaFoldDB" id="A0A9P8CUA4"/>
<name>A0A9P8CUA4_MORAP</name>
<feature type="region of interest" description="Disordered" evidence="4">
    <location>
        <begin position="108"/>
        <end position="128"/>
    </location>
</feature>
<evidence type="ECO:0000256" key="4">
    <source>
        <dbReference type="SAM" id="MobiDB-lite"/>
    </source>
</evidence>
<feature type="region of interest" description="Disordered" evidence="4">
    <location>
        <begin position="187"/>
        <end position="237"/>
    </location>
</feature>
<dbReference type="PANTHER" id="PTHR46380">
    <property type="entry name" value="CYCLIN-D-BINDING MYB-LIKE TRANSCRIPTION FACTOR 1"/>
    <property type="match status" value="1"/>
</dbReference>
<dbReference type="Gene3D" id="1.10.10.60">
    <property type="entry name" value="Homeodomain-like"/>
    <property type="match status" value="2"/>
</dbReference>
<feature type="domain" description="Myb-like" evidence="5">
    <location>
        <begin position="349"/>
        <end position="398"/>
    </location>
</feature>
<feature type="compositionally biased region" description="Basic and acidic residues" evidence="4">
    <location>
        <begin position="821"/>
        <end position="834"/>
    </location>
</feature>
<dbReference type="SMART" id="SM00717">
    <property type="entry name" value="SANT"/>
    <property type="match status" value="3"/>
</dbReference>
<feature type="compositionally biased region" description="Low complexity" evidence="4">
    <location>
        <begin position="222"/>
        <end position="233"/>
    </location>
</feature>
<feature type="region of interest" description="Disordered" evidence="4">
    <location>
        <begin position="26"/>
        <end position="72"/>
    </location>
</feature>
<dbReference type="PANTHER" id="PTHR46380:SF2">
    <property type="entry name" value="CYCLIN-D-BINDING MYB-LIKE TRANSCRIPTION FACTOR 1"/>
    <property type="match status" value="1"/>
</dbReference>
<feature type="compositionally biased region" description="Basic residues" evidence="4">
    <location>
        <begin position="201"/>
        <end position="210"/>
    </location>
</feature>
<comment type="subcellular location">
    <subcellularLocation>
        <location evidence="1">Nucleus</location>
    </subcellularLocation>
</comment>
<feature type="compositionally biased region" description="Low complexity" evidence="4">
    <location>
        <begin position="868"/>
        <end position="882"/>
    </location>
</feature>
<sequence>MGKKHKRKALDDEDLNAGVFKKALVTPAPGAGSSAYSGGTLNELDLMGGMDSGSDADSSDDESPKNKADKAASSGIVRGLANIESTKVEEATASAVMANMANLLANAGHSQDGHSQHTGTHQHQQSHAVGEDVMKMQHQLQMLLQETMSSGSTSHQQHEQSIPMQDTTALLLNLSNDPSILATVSNAQSTPLAGESSTRKEKSHKKKKSKSHDQDHNHNHGSTSSSSSSKVSSLPKRTMEEQMEFDMAGGSDNPLHTKWMMATALKEKGIAYRTGTFSSQEDQLIRQTIHDYVARHNMAEDAIKRWFENGNGRGRFEKNDLKALWVEIAVRLQTRPLLNIYLHVRRMFHPQNNIGQWTKEDDEKLVALYQKHKGQWTIIGQELGRMADSCRDRYRNHLKDQDTMKSGTWAPEEDERLLSIMQELALQQGKSTILESTHMWTLISEKMGGTRSRHQCRHRFSQTLQPRLERGEWTGPSSAAARAAASVAESVQETTAIAKHTQPQSGLTHSQSSHPVSFTAADELRVLTEALQGAIPSTSENLLWTQAMTTSTATNNNSNSHEYDELAAAIAAAAALPNPGNIPKAPKGPIRRKGGLQQQLDVLKMIQEFGYKDHTEIKWGELAKQLRSRVEESNTAQLAKIMQQHEHLESQLQLQQHQNGYSSAAASAATHAMAAAVAAAQQENVQSLQKLPAANQLTRTFMSTRCKTEGYREMTLQEVVKVMILDVEQRIKRRSARYAAAVADVEANAAETSTPTSSLATATGMVQQQNMNDAAQHAALAMLSAQFPACNGKKGVVATGSPTASKDSETAIESDQADFSGTERRTFSQQQQDHDVAERMLTTALINSELIPTRNRGKSSKTYSGFNKAAAEASESVVKSSEYLTDTSDESDGEE</sequence>
<evidence type="ECO:0000256" key="1">
    <source>
        <dbReference type="ARBA" id="ARBA00004123"/>
    </source>
</evidence>
<evidence type="ECO:0000313" key="7">
    <source>
        <dbReference type="EMBL" id="KAG9320273.1"/>
    </source>
</evidence>
<evidence type="ECO:0000256" key="2">
    <source>
        <dbReference type="ARBA" id="ARBA00023125"/>
    </source>
</evidence>
<dbReference type="PROSITE" id="PS50090">
    <property type="entry name" value="MYB_LIKE"/>
    <property type="match status" value="2"/>
</dbReference>
<dbReference type="Proteomes" id="UP000717515">
    <property type="component" value="Unassembled WGS sequence"/>
</dbReference>
<evidence type="ECO:0000256" key="3">
    <source>
        <dbReference type="ARBA" id="ARBA00023242"/>
    </source>
</evidence>
<organism evidence="7 8">
    <name type="scientific">Mortierella alpina</name>
    <name type="common">Oleaginous fungus</name>
    <name type="synonym">Mortierella renispora</name>
    <dbReference type="NCBI Taxonomy" id="64518"/>
    <lineage>
        <taxon>Eukaryota</taxon>
        <taxon>Fungi</taxon>
        <taxon>Fungi incertae sedis</taxon>
        <taxon>Mucoromycota</taxon>
        <taxon>Mortierellomycotina</taxon>
        <taxon>Mortierellomycetes</taxon>
        <taxon>Mortierellales</taxon>
        <taxon>Mortierellaceae</taxon>
        <taxon>Mortierella</taxon>
    </lineage>
</organism>
<evidence type="ECO:0000259" key="5">
    <source>
        <dbReference type="PROSITE" id="PS50090"/>
    </source>
</evidence>
<reference evidence="7" key="1">
    <citation type="submission" date="2021-07" db="EMBL/GenBank/DDBJ databases">
        <title>Draft genome of Mortierella alpina, strain LL118, isolated from an aspen leaf litter sample.</title>
        <authorList>
            <person name="Yang S."/>
            <person name="Vinatzer B.A."/>
        </authorList>
    </citation>
    <scope>NUCLEOTIDE SEQUENCE</scope>
    <source>
        <strain evidence="7">LL118</strain>
    </source>
</reference>